<evidence type="ECO:0000313" key="4">
    <source>
        <dbReference type="EMBL" id="OGG57431.1"/>
    </source>
</evidence>
<dbReference type="Gene3D" id="3.40.50.2300">
    <property type="match status" value="1"/>
</dbReference>
<evidence type="ECO:0000313" key="5">
    <source>
        <dbReference type="Proteomes" id="UP000177958"/>
    </source>
</evidence>
<dbReference type="PANTHER" id="PTHR44591:SF3">
    <property type="entry name" value="RESPONSE REGULATORY DOMAIN-CONTAINING PROTEIN"/>
    <property type="match status" value="1"/>
</dbReference>
<sequence>MSETQKGNVIFVDDDKFLADLYGTKFSAAGYNVQSCLSVDTALAALKSGFAADAIIFDLTMPERDGFSFLEELARSHLAPNAARIALTNQSDDAEKARAEALGTHRYIVKATMIPSEVVAVVGEEIGKRKTSPAA</sequence>
<protein>
    <recommendedName>
        <fullName evidence="3">Response regulatory domain-containing protein</fullName>
    </recommendedName>
</protein>
<dbReference type="SMART" id="SM00448">
    <property type="entry name" value="REC"/>
    <property type="match status" value="1"/>
</dbReference>
<keyword evidence="1 2" id="KW-0597">Phosphoprotein</keyword>
<evidence type="ECO:0000256" key="1">
    <source>
        <dbReference type="ARBA" id="ARBA00022553"/>
    </source>
</evidence>
<dbReference type="InterPro" id="IPR011006">
    <property type="entry name" value="CheY-like_superfamily"/>
</dbReference>
<evidence type="ECO:0000259" key="3">
    <source>
        <dbReference type="PROSITE" id="PS50110"/>
    </source>
</evidence>
<gene>
    <name evidence="4" type="ORF">A2853_03650</name>
</gene>
<dbReference type="AlphaFoldDB" id="A0A1F6D7U3"/>
<comment type="caution">
    <text evidence="4">The sequence shown here is derived from an EMBL/GenBank/DDBJ whole genome shotgun (WGS) entry which is preliminary data.</text>
</comment>
<dbReference type="PANTHER" id="PTHR44591">
    <property type="entry name" value="STRESS RESPONSE REGULATOR PROTEIN 1"/>
    <property type="match status" value="1"/>
</dbReference>
<dbReference type="InterPro" id="IPR050595">
    <property type="entry name" value="Bact_response_regulator"/>
</dbReference>
<feature type="modified residue" description="4-aspartylphosphate" evidence="2">
    <location>
        <position position="58"/>
    </location>
</feature>
<proteinExistence type="predicted"/>
<dbReference type="EMBL" id="MFKX01000026">
    <property type="protein sequence ID" value="OGG57431.1"/>
    <property type="molecule type" value="Genomic_DNA"/>
</dbReference>
<dbReference type="PROSITE" id="PS50110">
    <property type="entry name" value="RESPONSE_REGULATORY"/>
    <property type="match status" value="1"/>
</dbReference>
<dbReference type="GO" id="GO:0000160">
    <property type="term" value="P:phosphorelay signal transduction system"/>
    <property type="evidence" value="ECO:0007669"/>
    <property type="project" value="InterPro"/>
</dbReference>
<reference evidence="4 5" key="1">
    <citation type="journal article" date="2016" name="Nat. Commun.">
        <title>Thousands of microbial genomes shed light on interconnected biogeochemical processes in an aquifer system.</title>
        <authorList>
            <person name="Anantharaman K."/>
            <person name="Brown C.T."/>
            <person name="Hug L.A."/>
            <person name="Sharon I."/>
            <person name="Castelle C.J."/>
            <person name="Probst A.J."/>
            <person name="Thomas B.C."/>
            <person name="Singh A."/>
            <person name="Wilkins M.J."/>
            <person name="Karaoz U."/>
            <person name="Brodie E.L."/>
            <person name="Williams K.H."/>
            <person name="Hubbard S.S."/>
            <person name="Banfield J.F."/>
        </authorList>
    </citation>
    <scope>NUCLEOTIDE SEQUENCE [LARGE SCALE GENOMIC DNA]</scope>
</reference>
<dbReference type="Pfam" id="PF00072">
    <property type="entry name" value="Response_reg"/>
    <property type="match status" value="1"/>
</dbReference>
<dbReference type="CDD" id="cd00156">
    <property type="entry name" value="REC"/>
    <property type="match status" value="1"/>
</dbReference>
<organism evidence="4 5">
    <name type="scientific">Candidatus Kaiserbacteria bacterium RIFCSPHIGHO2_01_FULL_55_17</name>
    <dbReference type="NCBI Taxonomy" id="1798484"/>
    <lineage>
        <taxon>Bacteria</taxon>
        <taxon>Candidatus Kaiseribacteriota</taxon>
    </lineage>
</organism>
<dbReference type="InterPro" id="IPR001789">
    <property type="entry name" value="Sig_transdc_resp-reg_receiver"/>
</dbReference>
<dbReference type="SUPFAM" id="SSF52172">
    <property type="entry name" value="CheY-like"/>
    <property type="match status" value="1"/>
</dbReference>
<evidence type="ECO:0000256" key="2">
    <source>
        <dbReference type="PROSITE-ProRule" id="PRU00169"/>
    </source>
</evidence>
<accession>A0A1F6D7U3</accession>
<dbReference type="Proteomes" id="UP000177958">
    <property type="component" value="Unassembled WGS sequence"/>
</dbReference>
<name>A0A1F6D7U3_9BACT</name>
<feature type="domain" description="Response regulatory" evidence="3">
    <location>
        <begin position="8"/>
        <end position="125"/>
    </location>
</feature>